<gene>
    <name evidence="2" type="ORF">PGLA2088_LOCUS15295</name>
</gene>
<reference evidence="2" key="1">
    <citation type="submission" date="2021-02" db="EMBL/GenBank/DDBJ databases">
        <authorList>
            <person name="Dougan E. K."/>
            <person name="Rhodes N."/>
            <person name="Thang M."/>
            <person name="Chan C."/>
        </authorList>
    </citation>
    <scope>NUCLEOTIDE SEQUENCE</scope>
</reference>
<dbReference type="Proteomes" id="UP000626109">
    <property type="component" value="Unassembled WGS sequence"/>
</dbReference>
<feature type="non-terminal residue" evidence="2">
    <location>
        <position position="75"/>
    </location>
</feature>
<feature type="region of interest" description="Disordered" evidence="1">
    <location>
        <begin position="16"/>
        <end position="41"/>
    </location>
</feature>
<sequence length="75" mass="7324">CSSLAAVMTMRVRSSPFAGASAEPGMSSAPTPSVRAPAPGGNGIDFDFDSFEAAAVAPPSMAVAPPTHTFGGAGQ</sequence>
<evidence type="ECO:0000256" key="1">
    <source>
        <dbReference type="SAM" id="MobiDB-lite"/>
    </source>
</evidence>
<feature type="non-terminal residue" evidence="2">
    <location>
        <position position="1"/>
    </location>
</feature>
<organism evidence="2 3">
    <name type="scientific">Polarella glacialis</name>
    <name type="common">Dinoflagellate</name>
    <dbReference type="NCBI Taxonomy" id="89957"/>
    <lineage>
        <taxon>Eukaryota</taxon>
        <taxon>Sar</taxon>
        <taxon>Alveolata</taxon>
        <taxon>Dinophyceae</taxon>
        <taxon>Suessiales</taxon>
        <taxon>Suessiaceae</taxon>
        <taxon>Polarella</taxon>
    </lineage>
</organism>
<protein>
    <submittedName>
        <fullName evidence="2">Uncharacterized protein</fullName>
    </submittedName>
</protein>
<dbReference type="AlphaFoldDB" id="A0A813J2H1"/>
<evidence type="ECO:0000313" key="3">
    <source>
        <dbReference type="Proteomes" id="UP000626109"/>
    </source>
</evidence>
<dbReference type="EMBL" id="CAJNNW010018838">
    <property type="protein sequence ID" value="CAE8663555.1"/>
    <property type="molecule type" value="Genomic_DNA"/>
</dbReference>
<comment type="caution">
    <text evidence="2">The sequence shown here is derived from an EMBL/GenBank/DDBJ whole genome shotgun (WGS) entry which is preliminary data.</text>
</comment>
<name>A0A813J2H1_POLGL</name>
<proteinExistence type="predicted"/>
<accession>A0A813J2H1</accession>
<evidence type="ECO:0000313" key="2">
    <source>
        <dbReference type="EMBL" id="CAE8663555.1"/>
    </source>
</evidence>